<evidence type="ECO:0000259" key="4">
    <source>
        <dbReference type="PROSITE" id="PS50893"/>
    </source>
</evidence>
<comment type="caution">
    <text evidence="5">The sequence shown here is derived from an EMBL/GenBank/DDBJ whole genome shotgun (WGS) entry which is preliminary data.</text>
</comment>
<keyword evidence="2" id="KW-0547">Nucleotide-binding</keyword>
<dbReference type="EMBL" id="SNYA01000010">
    <property type="protein sequence ID" value="TDP89343.1"/>
    <property type="molecule type" value="Genomic_DNA"/>
</dbReference>
<dbReference type="Pfam" id="PF00005">
    <property type="entry name" value="ABC_tran"/>
    <property type="match status" value="1"/>
</dbReference>
<organism evidence="5 6">
    <name type="scientific">Leucobacter luti</name>
    <dbReference type="NCBI Taxonomy" id="340320"/>
    <lineage>
        <taxon>Bacteria</taxon>
        <taxon>Bacillati</taxon>
        <taxon>Actinomycetota</taxon>
        <taxon>Actinomycetes</taxon>
        <taxon>Micrococcales</taxon>
        <taxon>Microbacteriaceae</taxon>
        <taxon>Leucobacter</taxon>
    </lineage>
</organism>
<name>A0A4R6RRA1_9MICO</name>
<evidence type="ECO:0000313" key="6">
    <source>
        <dbReference type="Proteomes" id="UP000295601"/>
    </source>
</evidence>
<dbReference type="PANTHER" id="PTHR42788:SF2">
    <property type="entry name" value="ABC TRANSPORTER ATP-BINDING PROTEIN"/>
    <property type="match status" value="1"/>
</dbReference>
<dbReference type="SUPFAM" id="SSF52540">
    <property type="entry name" value="P-loop containing nucleoside triphosphate hydrolases"/>
    <property type="match status" value="1"/>
</dbReference>
<dbReference type="Gene3D" id="3.40.50.300">
    <property type="entry name" value="P-loop containing nucleotide triphosphate hydrolases"/>
    <property type="match status" value="1"/>
</dbReference>
<evidence type="ECO:0000256" key="3">
    <source>
        <dbReference type="ARBA" id="ARBA00022840"/>
    </source>
</evidence>
<dbReference type="PROSITE" id="PS50893">
    <property type="entry name" value="ABC_TRANSPORTER_2"/>
    <property type="match status" value="1"/>
</dbReference>
<dbReference type="InterPro" id="IPR003439">
    <property type="entry name" value="ABC_transporter-like_ATP-bd"/>
</dbReference>
<dbReference type="Proteomes" id="UP000295601">
    <property type="component" value="Unassembled WGS sequence"/>
</dbReference>
<evidence type="ECO:0000256" key="1">
    <source>
        <dbReference type="ARBA" id="ARBA00022448"/>
    </source>
</evidence>
<accession>A0A4R6RRA1</accession>
<dbReference type="InterPro" id="IPR003593">
    <property type="entry name" value="AAA+_ATPase"/>
</dbReference>
<feature type="domain" description="ABC transporter" evidence="4">
    <location>
        <begin position="4"/>
        <end position="235"/>
    </location>
</feature>
<dbReference type="InterPro" id="IPR050166">
    <property type="entry name" value="ABC_transporter_ATP-bind"/>
</dbReference>
<keyword evidence="1" id="KW-0813">Transport</keyword>
<sequence>MKALELTGLRKSFGDHSVLDGVSLTVGAGEIVSLVGASGSGKSTLLSLLIGALRPDAGEIRYEGELMDSSARGRDRPFAYMPQRDVLFPWRRILDNAGIGLEVSGLSRRVARGRAKELFAPFGLAGTEQRYPRQLSGGMRQRVSFLRTVVQGKPVLLLDEPFGALDAITRDELQRWLLEIWGVHGWSILLITHDIREAVRLSDRVLVLGSGPGLEAGESCNAQLDAQGPLNAGQRIAGSRTSVATGPSRIAGEVAIPRTIPRGTEFLRDPRVPLLEADLHELLVAAAGVTSSSAHT</sequence>
<dbReference type="RefSeq" id="WP_133617904.1">
    <property type="nucleotide sequence ID" value="NZ_SNYA01000010.1"/>
</dbReference>
<dbReference type="CDD" id="cd03293">
    <property type="entry name" value="ABC_NrtD_SsuB_transporters"/>
    <property type="match status" value="1"/>
</dbReference>
<keyword evidence="3" id="KW-0067">ATP-binding</keyword>
<dbReference type="PROSITE" id="PS00211">
    <property type="entry name" value="ABC_TRANSPORTER_1"/>
    <property type="match status" value="1"/>
</dbReference>
<gene>
    <name evidence="5" type="ORF">EDF62_3428</name>
</gene>
<reference evidence="5 6" key="1">
    <citation type="submission" date="2019-03" db="EMBL/GenBank/DDBJ databases">
        <title>Genomic analyses of the natural microbiome of Caenorhabditis elegans.</title>
        <authorList>
            <person name="Samuel B."/>
        </authorList>
    </citation>
    <scope>NUCLEOTIDE SEQUENCE [LARGE SCALE GENOMIC DNA]</scope>
    <source>
        <strain evidence="5 6">JUb18</strain>
    </source>
</reference>
<dbReference type="AlphaFoldDB" id="A0A4R6RRA1"/>
<keyword evidence="6" id="KW-1185">Reference proteome</keyword>
<dbReference type="OrthoDB" id="8773773at2"/>
<evidence type="ECO:0000313" key="5">
    <source>
        <dbReference type="EMBL" id="TDP89343.1"/>
    </source>
</evidence>
<dbReference type="InterPro" id="IPR017871">
    <property type="entry name" value="ABC_transporter-like_CS"/>
</dbReference>
<dbReference type="SMART" id="SM00382">
    <property type="entry name" value="AAA"/>
    <property type="match status" value="1"/>
</dbReference>
<protein>
    <submittedName>
        <fullName evidence="5">ABC-type nitrate/sulfonate/bicarbonate transport system ATPase subunit</fullName>
    </submittedName>
</protein>
<dbReference type="PANTHER" id="PTHR42788">
    <property type="entry name" value="TAURINE IMPORT ATP-BINDING PROTEIN-RELATED"/>
    <property type="match status" value="1"/>
</dbReference>
<dbReference type="GO" id="GO:0016887">
    <property type="term" value="F:ATP hydrolysis activity"/>
    <property type="evidence" value="ECO:0007669"/>
    <property type="project" value="InterPro"/>
</dbReference>
<dbReference type="InterPro" id="IPR027417">
    <property type="entry name" value="P-loop_NTPase"/>
</dbReference>
<proteinExistence type="predicted"/>
<dbReference type="GO" id="GO:0005524">
    <property type="term" value="F:ATP binding"/>
    <property type="evidence" value="ECO:0007669"/>
    <property type="project" value="UniProtKB-KW"/>
</dbReference>
<evidence type="ECO:0000256" key="2">
    <source>
        <dbReference type="ARBA" id="ARBA00022741"/>
    </source>
</evidence>